<dbReference type="EC" id="2.7.11.1" evidence="3"/>
<dbReference type="GO" id="GO:0051707">
    <property type="term" value="P:response to other organism"/>
    <property type="evidence" value="ECO:0007669"/>
    <property type="project" value="UniProtKB-ARBA"/>
</dbReference>
<dbReference type="InterPro" id="IPR055414">
    <property type="entry name" value="LRR_R13L4/SHOC2-like"/>
</dbReference>
<dbReference type="PANTHER" id="PTHR48053">
    <property type="entry name" value="LEUCINE RICH REPEAT FAMILY PROTEIN, EXPRESSED"/>
    <property type="match status" value="1"/>
</dbReference>
<evidence type="ECO:0000256" key="12">
    <source>
        <dbReference type="ARBA" id="ARBA00022777"/>
    </source>
</evidence>
<organism evidence="24 25">
    <name type="scientific">Acer saccharum</name>
    <name type="common">Sugar maple</name>
    <dbReference type="NCBI Taxonomy" id="4024"/>
    <lineage>
        <taxon>Eukaryota</taxon>
        <taxon>Viridiplantae</taxon>
        <taxon>Streptophyta</taxon>
        <taxon>Embryophyta</taxon>
        <taxon>Tracheophyta</taxon>
        <taxon>Spermatophyta</taxon>
        <taxon>Magnoliopsida</taxon>
        <taxon>eudicotyledons</taxon>
        <taxon>Gunneridae</taxon>
        <taxon>Pentapetalae</taxon>
        <taxon>rosids</taxon>
        <taxon>malvids</taxon>
        <taxon>Sapindales</taxon>
        <taxon>Sapindaceae</taxon>
        <taxon>Hippocastanoideae</taxon>
        <taxon>Acereae</taxon>
        <taxon>Acer</taxon>
    </lineage>
</organism>
<dbReference type="InterPro" id="IPR017441">
    <property type="entry name" value="Protein_kinase_ATP_BS"/>
</dbReference>
<dbReference type="InterPro" id="IPR051716">
    <property type="entry name" value="Plant_RL_S/T_kinase"/>
</dbReference>
<evidence type="ECO:0000256" key="6">
    <source>
        <dbReference type="ARBA" id="ARBA00022614"/>
    </source>
</evidence>
<dbReference type="GO" id="GO:0006952">
    <property type="term" value="P:defense response"/>
    <property type="evidence" value="ECO:0007669"/>
    <property type="project" value="UniProtKB-ARBA"/>
</dbReference>
<evidence type="ECO:0000256" key="9">
    <source>
        <dbReference type="ARBA" id="ARBA00022729"/>
    </source>
</evidence>
<dbReference type="Pfam" id="PF23598">
    <property type="entry name" value="LRR_14"/>
    <property type="match status" value="1"/>
</dbReference>
<dbReference type="Gene3D" id="1.10.510.10">
    <property type="entry name" value="Transferase(Phosphotransferase) domain 1"/>
    <property type="match status" value="1"/>
</dbReference>
<dbReference type="SUPFAM" id="SSF52047">
    <property type="entry name" value="RNI-like"/>
    <property type="match status" value="1"/>
</dbReference>
<keyword evidence="6" id="KW-0433">Leucine-rich repeat</keyword>
<evidence type="ECO:0000313" key="24">
    <source>
        <dbReference type="EMBL" id="KAK0595043.1"/>
    </source>
</evidence>
<dbReference type="Pfam" id="PF08263">
    <property type="entry name" value="LRRNT_2"/>
    <property type="match status" value="1"/>
</dbReference>
<evidence type="ECO:0000256" key="2">
    <source>
        <dbReference type="ARBA" id="ARBA00004479"/>
    </source>
</evidence>
<dbReference type="SMART" id="SM00369">
    <property type="entry name" value="LRR_TYP"/>
    <property type="match status" value="8"/>
</dbReference>
<evidence type="ECO:0000256" key="19">
    <source>
        <dbReference type="ARBA" id="ARBA00048679"/>
    </source>
</evidence>
<evidence type="ECO:0000256" key="18">
    <source>
        <dbReference type="ARBA" id="ARBA00047899"/>
    </source>
</evidence>
<dbReference type="Gene3D" id="3.80.10.10">
    <property type="entry name" value="Ribonuclease Inhibitor"/>
    <property type="match status" value="5"/>
</dbReference>
<keyword evidence="5" id="KW-0597">Phosphoprotein</keyword>
<keyword evidence="12" id="KW-0418">Kinase</keyword>
<dbReference type="InterPro" id="IPR001611">
    <property type="entry name" value="Leu-rich_rpt"/>
</dbReference>
<keyword evidence="7" id="KW-0808">Transferase</keyword>
<accession>A0AA39SQN6</accession>
<dbReference type="GO" id="GO:0005886">
    <property type="term" value="C:plasma membrane"/>
    <property type="evidence" value="ECO:0007669"/>
    <property type="project" value="UniProtKB-SubCell"/>
</dbReference>
<keyword evidence="11 20" id="KW-0547">Nucleotide-binding</keyword>
<feature type="signal peptide" evidence="22">
    <location>
        <begin position="1"/>
        <end position="23"/>
    </location>
</feature>
<dbReference type="Pfam" id="PF00560">
    <property type="entry name" value="LRR_1"/>
    <property type="match status" value="4"/>
</dbReference>
<name>A0AA39SQN6_ACESA</name>
<dbReference type="InterPro" id="IPR032675">
    <property type="entry name" value="LRR_dom_sf"/>
</dbReference>
<dbReference type="EMBL" id="JAUESC010000004">
    <property type="protein sequence ID" value="KAK0595043.1"/>
    <property type="molecule type" value="Genomic_DNA"/>
</dbReference>
<evidence type="ECO:0000256" key="5">
    <source>
        <dbReference type="ARBA" id="ARBA00022553"/>
    </source>
</evidence>
<dbReference type="Proteomes" id="UP001168877">
    <property type="component" value="Unassembled WGS sequence"/>
</dbReference>
<protein>
    <recommendedName>
        <fullName evidence="3">non-specific serine/threonine protein kinase</fullName>
        <ecNumber evidence="3">2.7.11.1</ecNumber>
    </recommendedName>
</protein>
<feature type="binding site" evidence="20">
    <location>
        <position position="709"/>
    </location>
    <ligand>
        <name>ATP</name>
        <dbReference type="ChEBI" id="CHEBI:30616"/>
    </ligand>
</feature>
<keyword evidence="9 22" id="KW-0732">Signal</keyword>
<evidence type="ECO:0000256" key="15">
    <source>
        <dbReference type="ARBA" id="ARBA00023136"/>
    </source>
</evidence>
<dbReference type="GO" id="GO:0005524">
    <property type="term" value="F:ATP binding"/>
    <property type="evidence" value="ECO:0007669"/>
    <property type="project" value="UniProtKB-UniRule"/>
</dbReference>
<evidence type="ECO:0000256" key="17">
    <source>
        <dbReference type="ARBA" id="ARBA00023180"/>
    </source>
</evidence>
<dbReference type="Gene3D" id="3.30.200.20">
    <property type="entry name" value="Phosphorylase Kinase, domain 1"/>
    <property type="match status" value="1"/>
</dbReference>
<dbReference type="PROSITE" id="PS00109">
    <property type="entry name" value="PROTEIN_KINASE_TYR"/>
    <property type="match status" value="1"/>
</dbReference>
<dbReference type="PROSITE" id="PS00107">
    <property type="entry name" value="PROTEIN_KINASE_ATP"/>
    <property type="match status" value="1"/>
</dbReference>
<feature type="transmembrane region" description="Helical" evidence="21">
    <location>
        <begin position="614"/>
        <end position="639"/>
    </location>
</feature>
<feature type="chain" id="PRO_5041238876" description="non-specific serine/threonine protein kinase" evidence="22">
    <location>
        <begin position="24"/>
        <end position="950"/>
    </location>
</feature>
<evidence type="ECO:0000256" key="20">
    <source>
        <dbReference type="PROSITE-ProRule" id="PRU10141"/>
    </source>
</evidence>
<keyword evidence="15 21" id="KW-0472">Membrane</keyword>
<evidence type="ECO:0000256" key="16">
    <source>
        <dbReference type="ARBA" id="ARBA00023170"/>
    </source>
</evidence>
<dbReference type="FunFam" id="3.80.10.10:FF:000453">
    <property type="entry name" value="Leucine-rich receptor-like protein kinase family protein"/>
    <property type="match status" value="1"/>
</dbReference>
<evidence type="ECO:0000256" key="8">
    <source>
        <dbReference type="ARBA" id="ARBA00022692"/>
    </source>
</evidence>
<keyword evidence="14 21" id="KW-1133">Transmembrane helix</keyword>
<feature type="domain" description="Protein kinase" evidence="23">
    <location>
        <begin position="679"/>
        <end position="950"/>
    </location>
</feature>
<evidence type="ECO:0000256" key="14">
    <source>
        <dbReference type="ARBA" id="ARBA00022989"/>
    </source>
</evidence>
<sequence length="950" mass="105399">MALPILFPLVCSVILLILSGSTANEEAEALLEWKSSLQNQNTSPLLPSWAVSDPVNATASMCNWSGISCNNAGRVVSINLTGTGLIGTLDEFSFSLFPLLSYLNLSMNQLFGAIPPRISSLSELKYLDLSTNRLNGSIPEEIGNLKSLVHLRLTKNQLSGSLPPSIVNLTGLNFLNLRDNRLSGFIPEEIGLLRSLHTLGLSKNQFSGSIPPSIGNLSNLEFLYLRDNRFSSSIPEEIGNLKSLSCLRLGKNQLSGSVPHSIGNLSNLEFLYLHKNQLSGFISQEIRNLVKLIKLLLYENHFIGNFPHYTCQGGSLEYLSVRDNHFEGQILKNLRNCTSLVRVRLERNQFTGNISEEFGIHPNLKFLDLSNNKFYGPISSNFVKCPQLGTLKIAGNGIDGIIFPEIGNSTQLHELDLSSNHLVGEIPLELGKLSSLYRLMLNGNKLSGSVPLELGSLDQLEYLDLSGNRFSKLVPENLGHWLKLHYLNLSNNEFSQGIPVQLGKLVQLSELDLSRNLFCGEIPSQIGKLESLEKLNISHNHLSGLLPGQFEEMHGLSSLDISYNEFSGPIPDNKAFRNASLEALQGNKALCSDHVSGLLQPCKALTSGKQRKEWTIFFLVVFPVAGSVALSMVAIRILVRYRKRKRDSKKQQRSANTGGLLAFEGKIRYEEIISATQDFDDKYCIGHGGYGSVYKAKLPSSEDIVAVKKLHSLHPDEMGTQKDFFNEIRALTEIRHRNIVKFYGFCAHTRCSFLIYEYLERGSLDTILSNETTAAEFDWNKRVNAIKGVAHALSYLHHNCSPPIVHRDISSKNVLLDLEYEAHVSDFGVAKLLNLDSSNFTQLAGTYGYIAPELAYTMKVTEKCDVYSFGVLALGVFKGTHPKDFLSSFLTSSPNTNIIKLDDMLDPRLPSPSPDIQDKLISMMELAFSCLDVNPESRPTMKHVSQLSCK</sequence>
<evidence type="ECO:0000256" key="22">
    <source>
        <dbReference type="SAM" id="SignalP"/>
    </source>
</evidence>
<reference evidence="24" key="2">
    <citation type="submission" date="2023-06" db="EMBL/GenBank/DDBJ databases">
        <authorList>
            <person name="Swenson N.G."/>
            <person name="Wegrzyn J.L."/>
            <person name="Mcevoy S.L."/>
        </authorList>
    </citation>
    <scope>NUCLEOTIDE SEQUENCE</scope>
    <source>
        <strain evidence="24">NS2018</strain>
        <tissue evidence="24">Leaf</tissue>
    </source>
</reference>
<dbReference type="GO" id="GO:0004674">
    <property type="term" value="F:protein serine/threonine kinase activity"/>
    <property type="evidence" value="ECO:0007669"/>
    <property type="project" value="UniProtKB-KW"/>
</dbReference>
<dbReference type="InterPro" id="IPR013210">
    <property type="entry name" value="LRR_N_plant-typ"/>
</dbReference>
<dbReference type="FunFam" id="3.30.200.20:FF:000309">
    <property type="entry name" value="Leucine-rich repeat receptor protein kinase MSP1"/>
    <property type="match status" value="1"/>
</dbReference>
<keyword evidence="10" id="KW-0677">Repeat</keyword>
<evidence type="ECO:0000259" key="23">
    <source>
        <dbReference type="PROSITE" id="PS50011"/>
    </source>
</evidence>
<comment type="catalytic activity">
    <reaction evidence="18">
        <text>L-threonyl-[protein] + ATP = O-phospho-L-threonyl-[protein] + ADP + H(+)</text>
        <dbReference type="Rhea" id="RHEA:46608"/>
        <dbReference type="Rhea" id="RHEA-COMP:11060"/>
        <dbReference type="Rhea" id="RHEA-COMP:11605"/>
        <dbReference type="ChEBI" id="CHEBI:15378"/>
        <dbReference type="ChEBI" id="CHEBI:30013"/>
        <dbReference type="ChEBI" id="CHEBI:30616"/>
        <dbReference type="ChEBI" id="CHEBI:61977"/>
        <dbReference type="ChEBI" id="CHEBI:456216"/>
        <dbReference type="EC" id="2.7.11.1"/>
    </reaction>
</comment>
<keyword evidence="4" id="KW-0723">Serine/threonine-protein kinase</keyword>
<evidence type="ECO:0000256" key="7">
    <source>
        <dbReference type="ARBA" id="ARBA00022679"/>
    </source>
</evidence>
<dbReference type="SMART" id="SM00365">
    <property type="entry name" value="LRR_SD22"/>
    <property type="match status" value="6"/>
</dbReference>
<dbReference type="InterPro" id="IPR011009">
    <property type="entry name" value="Kinase-like_dom_sf"/>
</dbReference>
<gene>
    <name evidence="24" type="ORF">LWI29_002942</name>
</gene>
<evidence type="ECO:0000256" key="11">
    <source>
        <dbReference type="ARBA" id="ARBA00022741"/>
    </source>
</evidence>
<evidence type="ECO:0000256" key="10">
    <source>
        <dbReference type="ARBA" id="ARBA00022737"/>
    </source>
</evidence>
<evidence type="ECO:0000256" key="4">
    <source>
        <dbReference type="ARBA" id="ARBA00022527"/>
    </source>
</evidence>
<dbReference type="FunFam" id="3.80.10.10:FF:000177">
    <property type="entry name" value="Leucine-rich repeat receptor-like serine/threonine-protein kinase At1g17230"/>
    <property type="match status" value="1"/>
</dbReference>
<dbReference type="InterPro" id="IPR003591">
    <property type="entry name" value="Leu-rich_rpt_typical-subtyp"/>
</dbReference>
<dbReference type="FunFam" id="1.10.510.10:FF:000445">
    <property type="entry name" value="MDIS1-interacting receptor like kinase 2"/>
    <property type="match status" value="1"/>
</dbReference>
<keyword evidence="17" id="KW-0325">Glycoprotein</keyword>
<reference evidence="24" key="1">
    <citation type="journal article" date="2022" name="Plant J.">
        <title>Strategies of tolerance reflected in two North American maple genomes.</title>
        <authorList>
            <person name="McEvoy S.L."/>
            <person name="Sezen U.U."/>
            <person name="Trouern-Trend A."/>
            <person name="McMahon S.M."/>
            <person name="Schaberg P.G."/>
            <person name="Yang J."/>
            <person name="Wegrzyn J.L."/>
            <person name="Swenson N.G."/>
        </authorList>
    </citation>
    <scope>NUCLEOTIDE SEQUENCE</scope>
    <source>
        <strain evidence="24">NS2018</strain>
    </source>
</reference>
<keyword evidence="8 21" id="KW-0812">Transmembrane</keyword>
<evidence type="ECO:0000256" key="13">
    <source>
        <dbReference type="ARBA" id="ARBA00022840"/>
    </source>
</evidence>
<comment type="catalytic activity">
    <reaction evidence="19">
        <text>L-seryl-[protein] + ATP = O-phospho-L-seryl-[protein] + ADP + H(+)</text>
        <dbReference type="Rhea" id="RHEA:17989"/>
        <dbReference type="Rhea" id="RHEA-COMP:9863"/>
        <dbReference type="Rhea" id="RHEA-COMP:11604"/>
        <dbReference type="ChEBI" id="CHEBI:15378"/>
        <dbReference type="ChEBI" id="CHEBI:29999"/>
        <dbReference type="ChEBI" id="CHEBI:30616"/>
        <dbReference type="ChEBI" id="CHEBI:83421"/>
        <dbReference type="ChEBI" id="CHEBI:456216"/>
        <dbReference type="EC" id="2.7.11.1"/>
    </reaction>
</comment>
<evidence type="ECO:0000256" key="1">
    <source>
        <dbReference type="ARBA" id="ARBA00004236"/>
    </source>
</evidence>
<comment type="caution">
    <text evidence="24">The sequence shown here is derived from an EMBL/GenBank/DDBJ whole genome shotgun (WGS) entry which is preliminary data.</text>
</comment>
<dbReference type="AlphaFoldDB" id="A0AA39SQN6"/>
<dbReference type="InterPro" id="IPR008266">
    <property type="entry name" value="Tyr_kinase_AS"/>
</dbReference>
<dbReference type="FunFam" id="3.80.10.10:FF:000400">
    <property type="entry name" value="Nuclear pore complex protein NUP107"/>
    <property type="match status" value="1"/>
</dbReference>
<dbReference type="GO" id="GO:0009791">
    <property type="term" value="P:post-embryonic development"/>
    <property type="evidence" value="ECO:0007669"/>
    <property type="project" value="UniProtKB-ARBA"/>
</dbReference>
<keyword evidence="13 20" id="KW-0067">ATP-binding</keyword>
<dbReference type="SUPFAM" id="SSF52058">
    <property type="entry name" value="L domain-like"/>
    <property type="match status" value="1"/>
</dbReference>
<dbReference type="PANTHER" id="PTHR48053:SF163">
    <property type="entry name" value="MDIS1-INTERACTING RECEPTOR LIKE KINASE 2-LIKE"/>
    <property type="match status" value="1"/>
</dbReference>
<comment type="subcellular location">
    <subcellularLocation>
        <location evidence="1">Cell membrane</location>
    </subcellularLocation>
    <subcellularLocation>
        <location evidence="2">Membrane</location>
        <topology evidence="2">Single-pass type I membrane protein</topology>
    </subcellularLocation>
</comment>
<dbReference type="PROSITE" id="PS50011">
    <property type="entry name" value="PROTEIN_KINASE_DOM"/>
    <property type="match status" value="1"/>
</dbReference>
<keyword evidence="16" id="KW-0675">Receptor</keyword>
<dbReference type="Pfam" id="PF13855">
    <property type="entry name" value="LRR_8"/>
    <property type="match status" value="2"/>
</dbReference>
<evidence type="ECO:0000256" key="3">
    <source>
        <dbReference type="ARBA" id="ARBA00012513"/>
    </source>
</evidence>
<evidence type="ECO:0000313" key="25">
    <source>
        <dbReference type="Proteomes" id="UP001168877"/>
    </source>
</evidence>
<evidence type="ECO:0000256" key="21">
    <source>
        <dbReference type="SAM" id="Phobius"/>
    </source>
</evidence>
<dbReference type="SUPFAM" id="SSF56112">
    <property type="entry name" value="Protein kinase-like (PK-like)"/>
    <property type="match status" value="1"/>
</dbReference>
<proteinExistence type="predicted"/>
<keyword evidence="25" id="KW-1185">Reference proteome</keyword>
<dbReference type="Pfam" id="PF00069">
    <property type="entry name" value="Pkinase"/>
    <property type="match status" value="1"/>
</dbReference>
<dbReference type="PRINTS" id="PR00019">
    <property type="entry name" value="LEURICHRPT"/>
</dbReference>
<dbReference type="InterPro" id="IPR000719">
    <property type="entry name" value="Prot_kinase_dom"/>
</dbReference>